<evidence type="ECO:0000259" key="3">
    <source>
        <dbReference type="Pfam" id="PF14343"/>
    </source>
</evidence>
<sequence length="368" mass="37148">MNRTLLAAALLGAGLLSGCSMTGPGNLKVHEAVLYGGAQERVVWVYGTLQGSASSVKLGSQSADLRAQVSDPIATPGSLSVNGKATYREPTAGIPAQVSVTRQGAGFTVTPGSGAQLSAIYYTDGQSWTRLSGTSGQVTGTRVDGLKGAGQLTDDEARVLADTLRPQGPLAVAVLANQPAPTLSVEPAPQEHLRSDLYILSNVPSAQVQPPRPLPGTPAPTTPTPTTPAPGGNVTVTQIATGTNANTTEAGVQVATTASAASSLYARAYGRQSSVPMPPSVTGRSLIGVFLGQRPTGGYGVQVIGASSSGAQLTLRVRLTAPAPGAILAQVITSPWAIVSVPGTFTTVNVVDEDGQPLPSVTGGGQVR</sequence>
<evidence type="ECO:0000313" key="4">
    <source>
        <dbReference type="EMBL" id="GGM32411.1"/>
    </source>
</evidence>
<evidence type="ECO:0000256" key="2">
    <source>
        <dbReference type="SAM" id="SignalP"/>
    </source>
</evidence>
<accession>A0A8H9L5Q0</accession>
<dbReference type="RefSeq" id="WP_110830202.1">
    <property type="nucleotide sequence ID" value="NZ_BMQG01000002.1"/>
</dbReference>
<gene>
    <name evidence="4" type="ORF">GCM10008956_05760</name>
</gene>
<feature type="compositionally biased region" description="Pro residues" evidence="1">
    <location>
        <begin position="210"/>
        <end position="228"/>
    </location>
</feature>
<feature type="chain" id="PRO_5034239393" description="PrcB C-terminal domain-containing protein" evidence="2">
    <location>
        <begin position="23"/>
        <end position="368"/>
    </location>
</feature>
<dbReference type="Pfam" id="PF14343">
    <property type="entry name" value="PrcB_C"/>
    <property type="match status" value="1"/>
</dbReference>
<organism evidence="4 5">
    <name type="scientific">Deinococcus arenae</name>
    <dbReference type="NCBI Taxonomy" id="1452751"/>
    <lineage>
        <taxon>Bacteria</taxon>
        <taxon>Thermotogati</taxon>
        <taxon>Deinococcota</taxon>
        <taxon>Deinococci</taxon>
        <taxon>Deinococcales</taxon>
        <taxon>Deinococcaceae</taxon>
        <taxon>Deinococcus</taxon>
    </lineage>
</organism>
<dbReference type="Proteomes" id="UP000600547">
    <property type="component" value="Unassembled WGS sequence"/>
</dbReference>
<keyword evidence="2" id="KW-0732">Signal</keyword>
<evidence type="ECO:0000313" key="5">
    <source>
        <dbReference type="Proteomes" id="UP000600547"/>
    </source>
</evidence>
<dbReference type="AlphaFoldDB" id="A0A8H9L5Q0"/>
<evidence type="ECO:0000256" key="1">
    <source>
        <dbReference type="SAM" id="MobiDB-lite"/>
    </source>
</evidence>
<reference evidence="5" key="1">
    <citation type="journal article" date="2019" name="Int. J. Syst. Evol. Microbiol.">
        <title>The Global Catalogue of Microorganisms (GCM) 10K type strain sequencing project: providing services to taxonomists for standard genome sequencing and annotation.</title>
        <authorList>
            <consortium name="The Broad Institute Genomics Platform"/>
            <consortium name="The Broad Institute Genome Sequencing Center for Infectious Disease"/>
            <person name="Wu L."/>
            <person name="Ma J."/>
        </authorList>
    </citation>
    <scope>NUCLEOTIDE SEQUENCE [LARGE SCALE GENOMIC DNA]</scope>
    <source>
        <strain evidence="5">JCM 31047</strain>
    </source>
</reference>
<dbReference type="EMBL" id="BMQG01000002">
    <property type="protein sequence ID" value="GGM32411.1"/>
    <property type="molecule type" value="Genomic_DNA"/>
</dbReference>
<proteinExistence type="predicted"/>
<name>A0A8H9L5Q0_9DEIO</name>
<keyword evidence="5" id="KW-1185">Reference proteome</keyword>
<feature type="domain" description="PrcB C-terminal" evidence="3">
    <location>
        <begin position="287"/>
        <end position="342"/>
    </location>
</feature>
<comment type="caution">
    <text evidence="4">The sequence shown here is derived from an EMBL/GenBank/DDBJ whole genome shotgun (WGS) entry which is preliminary data.</text>
</comment>
<dbReference type="PROSITE" id="PS51257">
    <property type="entry name" value="PROKAR_LIPOPROTEIN"/>
    <property type="match status" value="1"/>
</dbReference>
<dbReference type="InterPro" id="IPR025748">
    <property type="entry name" value="PrcB_C_dom"/>
</dbReference>
<feature type="signal peptide" evidence="2">
    <location>
        <begin position="1"/>
        <end position="22"/>
    </location>
</feature>
<protein>
    <recommendedName>
        <fullName evidence="3">PrcB C-terminal domain-containing protein</fullName>
    </recommendedName>
</protein>
<feature type="region of interest" description="Disordered" evidence="1">
    <location>
        <begin position="206"/>
        <end position="232"/>
    </location>
</feature>